<dbReference type="AlphaFoldDB" id="A0A919RL59"/>
<name>A0A919RL59_9ACTN</name>
<protein>
    <submittedName>
        <fullName evidence="1">Uncharacterized protein</fullName>
    </submittedName>
</protein>
<accession>A0A919RL59</accession>
<evidence type="ECO:0000313" key="1">
    <source>
        <dbReference type="EMBL" id="GII94424.1"/>
    </source>
</evidence>
<reference evidence="1" key="1">
    <citation type="submission" date="2021-01" db="EMBL/GenBank/DDBJ databases">
        <title>Whole genome shotgun sequence of Sinosporangium siamense NBRC 109515.</title>
        <authorList>
            <person name="Komaki H."/>
            <person name="Tamura T."/>
        </authorList>
    </citation>
    <scope>NUCLEOTIDE SEQUENCE</scope>
    <source>
        <strain evidence="1">NBRC 109515</strain>
    </source>
</reference>
<sequence length="68" mass="8050">MDAEIYLMMHRCRARELQHNVLRWRKARDLSARLEPVTVRLKARLGWVLVETGLRLVQRASLNRHMAG</sequence>
<organism evidence="1 2">
    <name type="scientific">Sinosporangium siamense</name>
    <dbReference type="NCBI Taxonomy" id="1367973"/>
    <lineage>
        <taxon>Bacteria</taxon>
        <taxon>Bacillati</taxon>
        <taxon>Actinomycetota</taxon>
        <taxon>Actinomycetes</taxon>
        <taxon>Streptosporangiales</taxon>
        <taxon>Streptosporangiaceae</taxon>
        <taxon>Sinosporangium</taxon>
    </lineage>
</organism>
<proteinExistence type="predicted"/>
<evidence type="ECO:0000313" key="2">
    <source>
        <dbReference type="Proteomes" id="UP000606172"/>
    </source>
</evidence>
<comment type="caution">
    <text evidence="1">The sequence shown here is derived from an EMBL/GenBank/DDBJ whole genome shotgun (WGS) entry which is preliminary data.</text>
</comment>
<dbReference type="EMBL" id="BOOW01000029">
    <property type="protein sequence ID" value="GII94424.1"/>
    <property type="molecule type" value="Genomic_DNA"/>
</dbReference>
<dbReference type="RefSeq" id="WP_204028890.1">
    <property type="nucleotide sequence ID" value="NZ_BOOW01000029.1"/>
</dbReference>
<dbReference type="Proteomes" id="UP000606172">
    <property type="component" value="Unassembled WGS sequence"/>
</dbReference>
<keyword evidence="2" id="KW-1185">Reference proteome</keyword>
<gene>
    <name evidence="1" type="ORF">Ssi02_46550</name>
</gene>